<dbReference type="Gene3D" id="1.20.1050.10">
    <property type="match status" value="1"/>
</dbReference>
<dbReference type="InterPro" id="IPR036282">
    <property type="entry name" value="Glutathione-S-Trfase_C_sf"/>
</dbReference>
<accession>A0A6D2HW90</accession>
<feature type="domain" description="GST C-terminal" evidence="9">
    <location>
        <begin position="91"/>
        <end position="227"/>
    </location>
</feature>
<evidence type="ECO:0000256" key="7">
    <source>
        <dbReference type="ARBA" id="ARBA00047960"/>
    </source>
</evidence>
<reference evidence="10" key="1">
    <citation type="submission" date="2020-01" db="EMBL/GenBank/DDBJ databases">
        <authorList>
            <person name="Mishra B."/>
        </authorList>
    </citation>
    <scope>NUCLEOTIDE SEQUENCE [LARGE SCALE GENOMIC DNA]</scope>
</reference>
<evidence type="ECO:0000256" key="4">
    <source>
        <dbReference type="ARBA" id="ARBA00022575"/>
    </source>
</evidence>
<dbReference type="PROSITE" id="PS50405">
    <property type="entry name" value="GST_CTER"/>
    <property type="match status" value="1"/>
</dbReference>
<dbReference type="Pfam" id="PF02798">
    <property type="entry name" value="GST_N"/>
    <property type="match status" value="1"/>
</dbReference>
<dbReference type="SFLD" id="SFLDS00019">
    <property type="entry name" value="Glutathione_Transferase_(cytos"/>
    <property type="match status" value="1"/>
</dbReference>
<dbReference type="SUPFAM" id="SSF52833">
    <property type="entry name" value="Thioredoxin-like"/>
    <property type="match status" value="1"/>
</dbReference>
<dbReference type="GO" id="GO:0006749">
    <property type="term" value="P:glutathione metabolic process"/>
    <property type="evidence" value="ECO:0007669"/>
    <property type="project" value="InterPro"/>
</dbReference>
<evidence type="ECO:0000256" key="6">
    <source>
        <dbReference type="ARBA" id="ARBA00025743"/>
    </source>
</evidence>
<keyword evidence="3" id="KW-0963">Cytoplasm</keyword>
<dbReference type="GO" id="GO:0004364">
    <property type="term" value="F:glutathione transferase activity"/>
    <property type="evidence" value="ECO:0007669"/>
    <property type="project" value="UniProtKB-EC"/>
</dbReference>
<evidence type="ECO:0000259" key="8">
    <source>
        <dbReference type="PROSITE" id="PS50404"/>
    </source>
</evidence>
<evidence type="ECO:0000256" key="3">
    <source>
        <dbReference type="ARBA" id="ARBA00022490"/>
    </source>
</evidence>
<evidence type="ECO:0000256" key="2">
    <source>
        <dbReference type="ARBA" id="ARBA00012452"/>
    </source>
</evidence>
<dbReference type="AlphaFoldDB" id="A0A6D2HW90"/>
<evidence type="ECO:0000256" key="5">
    <source>
        <dbReference type="ARBA" id="ARBA00022679"/>
    </source>
</evidence>
<gene>
    <name evidence="10" type="ORF">MERR_LOCUS4756</name>
</gene>
<dbReference type="FunFam" id="1.20.1050.10:FF:000012">
    <property type="entry name" value="Tau class glutathione S-transferase"/>
    <property type="match status" value="1"/>
</dbReference>
<dbReference type="Gene3D" id="3.40.30.10">
    <property type="entry name" value="Glutaredoxin"/>
    <property type="match status" value="1"/>
</dbReference>
<dbReference type="EC" id="2.5.1.18" evidence="2"/>
<comment type="catalytic activity">
    <reaction evidence="7">
        <text>RX + glutathione = an S-substituted glutathione + a halide anion + H(+)</text>
        <dbReference type="Rhea" id="RHEA:16437"/>
        <dbReference type="ChEBI" id="CHEBI:15378"/>
        <dbReference type="ChEBI" id="CHEBI:16042"/>
        <dbReference type="ChEBI" id="CHEBI:17792"/>
        <dbReference type="ChEBI" id="CHEBI:57925"/>
        <dbReference type="ChEBI" id="CHEBI:90779"/>
        <dbReference type="EC" id="2.5.1.18"/>
    </reaction>
</comment>
<dbReference type="InterPro" id="IPR040079">
    <property type="entry name" value="Glutathione_S-Trfase"/>
</dbReference>
<dbReference type="InterPro" id="IPR036249">
    <property type="entry name" value="Thioredoxin-like_sf"/>
</dbReference>
<comment type="subcellular location">
    <subcellularLocation>
        <location evidence="1">Cytoplasm</location>
        <location evidence="1">Cytosol</location>
    </subcellularLocation>
</comment>
<dbReference type="FunFam" id="3.40.30.10:FF:000014">
    <property type="entry name" value="Tau class glutathione S-transferase"/>
    <property type="match status" value="1"/>
</dbReference>
<keyword evidence="11" id="KW-1185">Reference proteome</keyword>
<dbReference type="InterPro" id="IPR010987">
    <property type="entry name" value="Glutathione-S-Trfase_C-like"/>
</dbReference>
<dbReference type="CDD" id="cd03058">
    <property type="entry name" value="GST_N_Tau"/>
    <property type="match status" value="1"/>
</dbReference>
<comment type="similarity">
    <text evidence="6">Belongs to the GST superfamily. Tau family.</text>
</comment>
<dbReference type="GO" id="GO:0005829">
    <property type="term" value="C:cytosol"/>
    <property type="evidence" value="ECO:0007669"/>
    <property type="project" value="UniProtKB-SubCell"/>
</dbReference>
<dbReference type="InterPro" id="IPR045073">
    <property type="entry name" value="Omega/Tau-like"/>
</dbReference>
<dbReference type="EMBL" id="CACVBM020000333">
    <property type="protein sequence ID" value="CAA7017521.1"/>
    <property type="molecule type" value="Genomic_DNA"/>
</dbReference>
<dbReference type="PANTHER" id="PTHR11260:SF536">
    <property type="entry name" value="GLUTATHIONE S-TRANSFERASE U7"/>
    <property type="match status" value="1"/>
</dbReference>
<keyword evidence="5" id="KW-0808">Transferase</keyword>
<dbReference type="Pfam" id="PF00043">
    <property type="entry name" value="GST_C"/>
    <property type="match status" value="1"/>
</dbReference>
<feature type="domain" description="GST N-terminal" evidence="8">
    <location>
        <begin position="7"/>
        <end position="86"/>
    </location>
</feature>
<name>A0A6D2HW90_9BRAS</name>
<dbReference type="SUPFAM" id="SSF47616">
    <property type="entry name" value="GST C-terminal domain-like"/>
    <property type="match status" value="1"/>
</dbReference>
<evidence type="ECO:0000259" key="9">
    <source>
        <dbReference type="PROSITE" id="PS50405"/>
    </source>
</evidence>
<dbReference type="PANTHER" id="PTHR11260">
    <property type="entry name" value="GLUTATHIONE S-TRANSFERASE, GST, SUPERFAMILY, GST DOMAIN CONTAINING"/>
    <property type="match status" value="1"/>
</dbReference>
<evidence type="ECO:0000256" key="1">
    <source>
        <dbReference type="ARBA" id="ARBA00004514"/>
    </source>
</evidence>
<dbReference type="Proteomes" id="UP000467841">
    <property type="component" value="Unassembled WGS sequence"/>
</dbReference>
<proteinExistence type="inferred from homology"/>
<comment type="caution">
    <text evidence="10">The sequence shown here is derived from an EMBL/GenBank/DDBJ whole genome shotgun (WGS) entry which is preliminary data.</text>
</comment>
<evidence type="ECO:0000313" key="10">
    <source>
        <dbReference type="EMBL" id="CAA7017521.1"/>
    </source>
</evidence>
<dbReference type="GO" id="GO:0009407">
    <property type="term" value="P:toxin catabolic process"/>
    <property type="evidence" value="ECO:0007669"/>
    <property type="project" value="UniProtKB-ARBA"/>
</dbReference>
<dbReference type="InterPro" id="IPR045074">
    <property type="entry name" value="GST_C_Tau"/>
</dbReference>
<evidence type="ECO:0000313" key="11">
    <source>
        <dbReference type="Proteomes" id="UP000467841"/>
    </source>
</evidence>
<dbReference type="CDD" id="cd03185">
    <property type="entry name" value="GST_C_Tau"/>
    <property type="match status" value="1"/>
</dbReference>
<protein>
    <recommendedName>
        <fullName evidence="2">glutathione transferase</fullName>
        <ecNumber evidence="2">2.5.1.18</ecNumber>
    </recommendedName>
</protein>
<dbReference type="InterPro" id="IPR004045">
    <property type="entry name" value="Glutathione_S-Trfase_N"/>
</dbReference>
<dbReference type="PROSITE" id="PS50404">
    <property type="entry name" value="GST_NTER"/>
    <property type="match status" value="1"/>
</dbReference>
<sequence>MAEERSEEVKLLGMWASPFSRRIELALTLKGVPYEFSEQDITNKSSLLLWLNPVHKMIPVLVHNGKPISESLVILEYIDDTWRDNPILPQDPYEKATARFWAKFVDEQIYVTAMKVVGKIGEERDDAAVEATRDLLKLLEKELVGKDFLGGKSLGFVDIVATLVAFWLMRTEEIVGVKIVPVEIFPEIHRWVKNLLEIDVVKKCIPPEDEHLNYIKARMDRLKIKPV</sequence>
<keyword evidence="4" id="KW-0216">Detoxification</keyword>
<dbReference type="SFLD" id="SFLDG00358">
    <property type="entry name" value="Main_(cytGST)"/>
    <property type="match status" value="1"/>
</dbReference>
<dbReference type="InterPro" id="IPR004046">
    <property type="entry name" value="GST_C"/>
</dbReference>
<dbReference type="OrthoDB" id="4951845at2759"/>
<dbReference type="SFLD" id="SFLDG01152">
    <property type="entry name" value="Main.3:_Omega-_and_Tau-like"/>
    <property type="match status" value="1"/>
</dbReference>
<organism evidence="10 11">
    <name type="scientific">Microthlaspi erraticum</name>
    <dbReference type="NCBI Taxonomy" id="1685480"/>
    <lineage>
        <taxon>Eukaryota</taxon>
        <taxon>Viridiplantae</taxon>
        <taxon>Streptophyta</taxon>
        <taxon>Embryophyta</taxon>
        <taxon>Tracheophyta</taxon>
        <taxon>Spermatophyta</taxon>
        <taxon>Magnoliopsida</taxon>
        <taxon>eudicotyledons</taxon>
        <taxon>Gunneridae</taxon>
        <taxon>Pentapetalae</taxon>
        <taxon>rosids</taxon>
        <taxon>malvids</taxon>
        <taxon>Brassicales</taxon>
        <taxon>Brassicaceae</taxon>
        <taxon>Coluteocarpeae</taxon>
        <taxon>Microthlaspi</taxon>
    </lineage>
</organism>